<dbReference type="VEuPathDB" id="TriTrypDB:TCDM_01908"/>
<reference evidence="1 2" key="1">
    <citation type="journal article" date="2014" name="Genome Announc.">
        <title>Trypanosoma cruzi Clone Dm28c Draft Genome Sequence.</title>
        <authorList>
            <person name="Grisard E.C."/>
            <person name="Teixeira S.M."/>
            <person name="de Almeida L.G."/>
            <person name="Stoco P.H."/>
            <person name="Gerber A.L."/>
            <person name="Talavera-Lopez C."/>
            <person name="Lima O.C."/>
            <person name="Andersson B."/>
            <person name="de Vasconcelos A.T."/>
        </authorList>
    </citation>
    <scope>NUCLEOTIDE SEQUENCE [LARGE SCALE GENOMIC DNA]</scope>
    <source>
        <strain evidence="1 2">Dm28c</strain>
    </source>
</reference>
<dbReference type="EMBL" id="AYLP01000012">
    <property type="protein sequence ID" value="ESS69390.1"/>
    <property type="molecule type" value="Genomic_DNA"/>
</dbReference>
<evidence type="ECO:0000313" key="2">
    <source>
        <dbReference type="Proteomes" id="UP000017861"/>
    </source>
</evidence>
<proteinExistence type="predicted"/>
<protein>
    <submittedName>
        <fullName evidence="1">Uncharacterized protein</fullName>
    </submittedName>
</protein>
<sequence length="182" mass="19795">MLEGGRLLFINGTALSRLTVLRVGHMVVNLLIRKGPRSFSSGISFRLRDIRRGAVAVGLSGWQSVCAHSSSPPLTTVSTLPEGVPLIYSSFIPSLLDGASSLPQRVSPTSHAHRQTHANSTFFGLLSVPWGKRNRRSVPDFVQKIEFLCSSFVGNARLFDVACFVNAGLLLQNNNNCLFVSK</sequence>
<dbReference type="AlphaFoldDB" id="V5B806"/>
<name>V5B806_TRYCR</name>
<dbReference type="Proteomes" id="UP000017861">
    <property type="component" value="Unassembled WGS sequence"/>
</dbReference>
<accession>V5B806</accession>
<evidence type="ECO:0000313" key="1">
    <source>
        <dbReference type="EMBL" id="ESS69390.1"/>
    </source>
</evidence>
<comment type="caution">
    <text evidence="1">The sequence shown here is derived from an EMBL/GenBank/DDBJ whole genome shotgun (WGS) entry which is preliminary data.</text>
</comment>
<gene>
    <name evidence="1" type="ORF">TCDM_01908</name>
</gene>
<organism evidence="1 2">
    <name type="scientific">Trypanosoma cruzi Dm28c</name>
    <dbReference type="NCBI Taxonomy" id="1416333"/>
    <lineage>
        <taxon>Eukaryota</taxon>
        <taxon>Discoba</taxon>
        <taxon>Euglenozoa</taxon>
        <taxon>Kinetoplastea</taxon>
        <taxon>Metakinetoplastina</taxon>
        <taxon>Trypanosomatida</taxon>
        <taxon>Trypanosomatidae</taxon>
        <taxon>Trypanosoma</taxon>
        <taxon>Schizotrypanum</taxon>
    </lineage>
</organism>